<dbReference type="InterPro" id="IPR041700">
    <property type="entry name" value="OMP_b-brl_3"/>
</dbReference>
<evidence type="ECO:0000313" key="2">
    <source>
        <dbReference type="EMBL" id="MDR6844338.1"/>
    </source>
</evidence>
<organism evidence="2 3">
    <name type="scientific">Flavobacterium granuli</name>
    <dbReference type="NCBI Taxonomy" id="280093"/>
    <lineage>
        <taxon>Bacteria</taxon>
        <taxon>Pseudomonadati</taxon>
        <taxon>Bacteroidota</taxon>
        <taxon>Flavobacteriia</taxon>
        <taxon>Flavobacteriales</taxon>
        <taxon>Flavobacteriaceae</taxon>
        <taxon>Flavobacterium</taxon>
    </lineage>
</organism>
<dbReference type="Pfam" id="PF14905">
    <property type="entry name" value="OMP_b-brl_3"/>
    <property type="match status" value="1"/>
</dbReference>
<dbReference type="EMBL" id="JAVDTX010000002">
    <property type="protein sequence ID" value="MDR6844338.1"/>
    <property type="molecule type" value="Genomic_DNA"/>
</dbReference>
<protein>
    <recommendedName>
        <fullName evidence="1">Outer membrane protein beta-barrel domain-containing protein</fullName>
    </recommendedName>
</protein>
<dbReference type="Gene3D" id="2.170.130.10">
    <property type="entry name" value="TonB-dependent receptor, plug domain"/>
    <property type="match status" value="1"/>
</dbReference>
<gene>
    <name evidence="2" type="ORF">J2W95_001029</name>
</gene>
<dbReference type="SUPFAM" id="SSF56935">
    <property type="entry name" value="Porins"/>
    <property type="match status" value="1"/>
</dbReference>
<keyword evidence="3" id="KW-1185">Reference proteome</keyword>
<name>A0ABU1RZX8_9FLAO</name>
<feature type="domain" description="Outer membrane protein beta-barrel" evidence="1">
    <location>
        <begin position="294"/>
        <end position="683"/>
    </location>
</feature>
<reference evidence="2 3" key="1">
    <citation type="submission" date="2023-07" db="EMBL/GenBank/DDBJ databases">
        <title>Sorghum-associated microbial communities from plants grown in Nebraska, USA.</title>
        <authorList>
            <person name="Schachtman D."/>
        </authorList>
    </citation>
    <scope>NUCLEOTIDE SEQUENCE [LARGE SCALE GENOMIC DNA]</scope>
    <source>
        <strain evidence="2 3">BE124</strain>
    </source>
</reference>
<dbReference type="InterPro" id="IPR037066">
    <property type="entry name" value="Plug_dom_sf"/>
</dbReference>
<sequence length="706" mass="80564">MNTNLRIQNTLIIICLIVSGFGYGQNTTENDSISNKLTEVIVTKEKKMFTNKNGNIKVDVANSILNSTPNTLDLLSKLPNITISADKESITVIGKGNPLIYIDNQKVGMNDLNALSVDDIKTIEIINNPSSKYEAEGRAVILITRKFSKKEGSQTTASEVASFKKEFNNYLGINSSFKKNKFEWKANFNYNKLSPWESHKIDYQIPDEDIISNYNVATANNKRKQFIFGGGLFYKINEDDYFSISLNSKLQSEPFDINATTYNKNGDVENDVITHSDNKSQKNFINSFVNYSKKIKPIDTQLFAGLQYSNFDQDLSSLAQNNFNDTQFEWALNSNQKFNVSVFSGRIDLEKKFKNEMKLEVGGLYLSADAKTDFEIFNFETNNTVSSMYNFDEKNSAGYAQLSGSIKKIGYSVGFRVENTDILGKFKNDQEPLIDKNYTDFFPKAQVDIPIDSTKSITLNYSKSISRPNYSSTSQGSTYINPYYLYSRNINLDPTINNQISSSFQYKDKSVKLSYYKNTDPVYSSFVYDDENNILIFKETNFDKESGFNLEFTLPFTYKIWTSTNSLSFILNKIEDDSAQFMTSKPYLYYYSSNEFKLPKGYVISLSAWGSTEQKEGVFERKAISIIMGLGVLKTFFTNWNCTLSYNDILSNTIYEEKFTINDISSKARFLVDAHEFSIALKYSFGKIKSAEFKEKNIDDNSNRIK</sequence>
<evidence type="ECO:0000313" key="3">
    <source>
        <dbReference type="Proteomes" id="UP001261871"/>
    </source>
</evidence>
<evidence type="ECO:0000259" key="1">
    <source>
        <dbReference type="Pfam" id="PF14905"/>
    </source>
</evidence>
<proteinExistence type="predicted"/>
<dbReference type="Proteomes" id="UP001261871">
    <property type="component" value="Unassembled WGS sequence"/>
</dbReference>
<accession>A0ABU1RZX8</accession>
<dbReference type="RefSeq" id="WP_310004604.1">
    <property type="nucleotide sequence ID" value="NZ_JAVDTX010000002.1"/>
</dbReference>
<comment type="caution">
    <text evidence="2">The sequence shown here is derived from an EMBL/GenBank/DDBJ whole genome shotgun (WGS) entry which is preliminary data.</text>
</comment>